<evidence type="ECO:0000313" key="2">
    <source>
        <dbReference type="Proteomes" id="UP000008824"/>
    </source>
</evidence>
<evidence type="ECO:0000313" key="1">
    <source>
        <dbReference type="EMBL" id="ACF65518.1"/>
    </source>
</evidence>
<dbReference type="EMBL" id="CP001113">
    <property type="protein sequence ID" value="ACF65518.1"/>
    <property type="molecule type" value="Genomic_DNA"/>
</dbReference>
<dbReference type="PROSITE" id="PS51257">
    <property type="entry name" value="PROKAR_LIPOPROTEIN"/>
    <property type="match status" value="1"/>
</dbReference>
<dbReference type="HOGENOM" id="CLU_3257510_0_0_6"/>
<organism evidence="1 2">
    <name type="scientific">Salmonella newport (strain SL254)</name>
    <dbReference type="NCBI Taxonomy" id="423368"/>
    <lineage>
        <taxon>Bacteria</taxon>
        <taxon>Pseudomonadati</taxon>
        <taxon>Pseudomonadota</taxon>
        <taxon>Gammaproteobacteria</taxon>
        <taxon>Enterobacterales</taxon>
        <taxon>Enterobacteriaceae</taxon>
        <taxon>Salmonella</taxon>
    </lineage>
</organism>
<dbReference type="Proteomes" id="UP000008824">
    <property type="component" value="Chromosome"/>
</dbReference>
<gene>
    <name evidence="1" type="ordered locus">SNSL254_A2732</name>
</gene>
<dbReference type="AlphaFoldDB" id="A0A0H3BY39"/>
<proteinExistence type="predicted"/>
<reference evidence="1 2" key="1">
    <citation type="journal article" date="2011" name="J. Bacteriol.">
        <title>Comparative genomics of 28 Salmonella enterica isolates: evidence for CRISPR-mediated adaptive sublineage evolution.</title>
        <authorList>
            <person name="Fricke W.F."/>
            <person name="Mammel M.K."/>
            <person name="McDermott P.F."/>
            <person name="Tartera C."/>
            <person name="White D.G."/>
            <person name="Leclerc J.E."/>
            <person name="Ravel J."/>
            <person name="Cebula T.A."/>
        </authorList>
    </citation>
    <scope>NUCLEOTIDE SEQUENCE [LARGE SCALE GENOMIC DNA]</scope>
    <source>
        <strain evidence="1 2">SL254</strain>
    </source>
</reference>
<sequence length="42" mass="4852">MCLRCYGNKACWKGREPDQHKKTAQLSGFFVACLNRIYVDSL</sequence>
<name>A0A0H3BY39_SALNS</name>
<accession>A0A0H3BY39</accession>
<dbReference type="KEGG" id="see:SNSL254_A2732"/>
<protein>
    <submittedName>
        <fullName evidence="1">Uncharacterized protein</fullName>
    </submittedName>
</protein>